<keyword evidence="1" id="KW-1133">Transmembrane helix</keyword>
<protein>
    <submittedName>
        <fullName evidence="2">FUSC family protein</fullName>
    </submittedName>
</protein>
<comment type="caution">
    <text evidence="2">The sequence shown here is derived from an EMBL/GenBank/DDBJ whole genome shotgun (WGS) entry which is preliminary data.</text>
</comment>
<proteinExistence type="predicted"/>
<evidence type="ECO:0000313" key="2">
    <source>
        <dbReference type="EMBL" id="MFD0787642.1"/>
    </source>
</evidence>
<feature type="transmembrane region" description="Helical" evidence="1">
    <location>
        <begin position="71"/>
        <end position="89"/>
    </location>
</feature>
<gene>
    <name evidence="2" type="ORF">ACFQZ8_27375</name>
</gene>
<organism evidence="2 3">
    <name type="scientific">Micromonospora azadirachtae</name>
    <dbReference type="NCBI Taxonomy" id="1970735"/>
    <lineage>
        <taxon>Bacteria</taxon>
        <taxon>Bacillati</taxon>
        <taxon>Actinomycetota</taxon>
        <taxon>Actinomycetes</taxon>
        <taxon>Micromonosporales</taxon>
        <taxon>Micromonosporaceae</taxon>
        <taxon>Micromonospora</taxon>
    </lineage>
</organism>
<feature type="transmembrane region" description="Helical" evidence="1">
    <location>
        <begin position="147"/>
        <end position="166"/>
    </location>
</feature>
<dbReference type="Proteomes" id="UP001597053">
    <property type="component" value="Unassembled WGS sequence"/>
</dbReference>
<name>A0ABW3AA37_9ACTN</name>
<feature type="transmembrane region" description="Helical" evidence="1">
    <location>
        <begin position="119"/>
        <end position="135"/>
    </location>
</feature>
<dbReference type="EMBL" id="JBHTHM010002146">
    <property type="protein sequence ID" value="MFD0787642.1"/>
    <property type="molecule type" value="Genomic_DNA"/>
</dbReference>
<keyword evidence="1" id="KW-0812">Transmembrane</keyword>
<keyword evidence="3" id="KW-1185">Reference proteome</keyword>
<sequence>MLGTGLLAWVHHRDPGYVVLRRAARLTLVASVGFYGGRYGAGDPTLATYALFGAVSLGAFTQLPGSPAERARILLLALPAGWALISVGTMLAGNVWAAAGGMLVLGFTVAFVGTGGPRLAGVVGALQLFYILASFPPYQPDSLPQRLIGVTLAAVLLALAEVLLWPDPVPVSYRQRVV</sequence>
<reference evidence="3" key="1">
    <citation type="journal article" date="2019" name="Int. J. Syst. Evol. Microbiol.">
        <title>The Global Catalogue of Microorganisms (GCM) 10K type strain sequencing project: providing services to taxonomists for standard genome sequencing and annotation.</title>
        <authorList>
            <consortium name="The Broad Institute Genomics Platform"/>
            <consortium name="The Broad Institute Genome Sequencing Center for Infectious Disease"/>
            <person name="Wu L."/>
            <person name="Ma J."/>
        </authorList>
    </citation>
    <scope>NUCLEOTIDE SEQUENCE [LARGE SCALE GENOMIC DNA]</scope>
    <source>
        <strain evidence="3">JCM 32148</strain>
    </source>
</reference>
<accession>A0ABW3AA37</accession>
<evidence type="ECO:0000256" key="1">
    <source>
        <dbReference type="SAM" id="Phobius"/>
    </source>
</evidence>
<keyword evidence="1" id="KW-0472">Membrane</keyword>
<feature type="non-terminal residue" evidence="2">
    <location>
        <position position="178"/>
    </location>
</feature>
<evidence type="ECO:0000313" key="3">
    <source>
        <dbReference type="Proteomes" id="UP001597053"/>
    </source>
</evidence>
<feature type="transmembrane region" description="Helical" evidence="1">
    <location>
        <begin position="46"/>
        <end position="64"/>
    </location>
</feature>